<gene>
    <name evidence="6" type="ORF">BKG82_03055</name>
</gene>
<dbReference type="InterPro" id="IPR001647">
    <property type="entry name" value="HTH_TetR"/>
</dbReference>
<name>A0A1S1LP71_MYCCH</name>
<dbReference type="InterPro" id="IPR023772">
    <property type="entry name" value="DNA-bd_HTH_TetR-type_CS"/>
</dbReference>
<dbReference type="PROSITE" id="PS50977">
    <property type="entry name" value="HTH_TETR_2"/>
    <property type="match status" value="1"/>
</dbReference>
<dbReference type="GO" id="GO:0003700">
    <property type="term" value="F:DNA-binding transcription factor activity"/>
    <property type="evidence" value="ECO:0007669"/>
    <property type="project" value="TreeGrafter"/>
</dbReference>
<evidence type="ECO:0000256" key="2">
    <source>
        <dbReference type="ARBA" id="ARBA00023125"/>
    </source>
</evidence>
<dbReference type="SUPFAM" id="SSF48498">
    <property type="entry name" value="Tetracyclin repressor-like, C-terminal domain"/>
    <property type="match status" value="1"/>
</dbReference>
<dbReference type="InterPro" id="IPR036271">
    <property type="entry name" value="Tet_transcr_reg_TetR-rel_C_sf"/>
</dbReference>
<dbReference type="InterPro" id="IPR049445">
    <property type="entry name" value="TetR_SbtR-like_C"/>
</dbReference>
<dbReference type="InterPro" id="IPR009057">
    <property type="entry name" value="Homeodomain-like_sf"/>
</dbReference>
<evidence type="ECO:0000256" key="4">
    <source>
        <dbReference type="PROSITE-ProRule" id="PRU00335"/>
    </source>
</evidence>
<dbReference type="InterPro" id="IPR050109">
    <property type="entry name" value="HTH-type_TetR-like_transc_reg"/>
</dbReference>
<organism evidence="6 7">
    <name type="scientific">Mycobacteroides chelonae</name>
    <name type="common">Mycobacterium chelonae</name>
    <dbReference type="NCBI Taxonomy" id="1774"/>
    <lineage>
        <taxon>Bacteria</taxon>
        <taxon>Bacillati</taxon>
        <taxon>Actinomycetota</taxon>
        <taxon>Actinomycetes</taxon>
        <taxon>Mycobacteriales</taxon>
        <taxon>Mycobacteriaceae</taxon>
        <taxon>Mycobacteroides</taxon>
    </lineage>
</organism>
<dbReference type="EMBL" id="MLIQ01000011">
    <property type="protein sequence ID" value="OHU59566.1"/>
    <property type="molecule type" value="Genomic_DNA"/>
</dbReference>
<dbReference type="PANTHER" id="PTHR30055">
    <property type="entry name" value="HTH-TYPE TRANSCRIPTIONAL REGULATOR RUTR"/>
    <property type="match status" value="1"/>
</dbReference>
<feature type="domain" description="HTH tetR-type" evidence="5">
    <location>
        <begin position="18"/>
        <end position="77"/>
    </location>
</feature>
<dbReference type="AlphaFoldDB" id="A0A1S1LP71"/>
<sequence length="209" mass="22813">MSEVSKTLPERPRRADAVRNRARLLLAADEVFAERGLGVTLDDVAHYAGVGVGTVYRHFPGKDELIDAVFEQNFSAMADAAEEATAGDDPWHAFAQYLEFACEKMAGSRGMTEVLYRSGCQRAQAQSHRIEAAVAKLVQRAHDSGVLRPDAQPDDFFAIVFSVGALADVTRQSNPNAWRRHLALLLGGLNNDRRPRRPLPATSPTGSAN</sequence>
<protein>
    <recommendedName>
        <fullName evidence="5">HTH tetR-type domain-containing protein</fullName>
    </recommendedName>
</protein>
<evidence type="ECO:0000256" key="3">
    <source>
        <dbReference type="ARBA" id="ARBA00023163"/>
    </source>
</evidence>
<keyword evidence="2 4" id="KW-0238">DNA-binding</keyword>
<dbReference type="Gene3D" id="1.10.357.10">
    <property type="entry name" value="Tetracycline Repressor, domain 2"/>
    <property type="match status" value="1"/>
</dbReference>
<evidence type="ECO:0000259" key="5">
    <source>
        <dbReference type="PROSITE" id="PS50977"/>
    </source>
</evidence>
<dbReference type="RefSeq" id="WP_057969857.1">
    <property type="nucleotide sequence ID" value="NZ_MLIQ01000011.1"/>
</dbReference>
<dbReference type="PRINTS" id="PR00455">
    <property type="entry name" value="HTHTETR"/>
</dbReference>
<dbReference type="GO" id="GO:0000976">
    <property type="term" value="F:transcription cis-regulatory region binding"/>
    <property type="evidence" value="ECO:0007669"/>
    <property type="project" value="TreeGrafter"/>
</dbReference>
<proteinExistence type="predicted"/>
<reference evidence="6 7" key="1">
    <citation type="submission" date="2016-10" db="EMBL/GenBank/DDBJ databases">
        <title>Evaluation of Human, Veterinary and Environmental Mycobacterium chelonae Isolates by Core Genome Phylogenomic Analysis, Targeted Gene Comparison, and Anti-microbial Susceptibility Patterns: A Tale of Mistaken Identities.</title>
        <authorList>
            <person name="Fogelson S.B."/>
            <person name="Camus A.C."/>
            <person name="Lorenz W."/>
            <person name="Vasireddy R."/>
            <person name="Vasireddy S."/>
            <person name="Smith T."/>
            <person name="Brown-Elliott B.A."/>
            <person name="Wallace R.J.Jr."/>
            <person name="Hasan N.A."/>
            <person name="Reischl U."/>
            <person name="Sanchez S."/>
        </authorList>
    </citation>
    <scope>NUCLEOTIDE SEQUENCE [LARGE SCALE GENOMIC DNA]</scope>
    <source>
        <strain evidence="6 7">15515</strain>
    </source>
</reference>
<feature type="DNA-binding region" description="H-T-H motif" evidence="4">
    <location>
        <begin position="40"/>
        <end position="59"/>
    </location>
</feature>
<dbReference type="PANTHER" id="PTHR30055:SF234">
    <property type="entry name" value="HTH-TYPE TRANSCRIPTIONAL REGULATOR BETI"/>
    <property type="match status" value="1"/>
</dbReference>
<dbReference type="SUPFAM" id="SSF46689">
    <property type="entry name" value="Homeodomain-like"/>
    <property type="match status" value="1"/>
</dbReference>
<keyword evidence="3" id="KW-0804">Transcription</keyword>
<evidence type="ECO:0000256" key="1">
    <source>
        <dbReference type="ARBA" id="ARBA00023015"/>
    </source>
</evidence>
<keyword evidence="1" id="KW-0805">Transcription regulation</keyword>
<comment type="caution">
    <text evidence="6">The sequence shown here is derived from an EMBL/GenBank/DDBJ whole genome shotgun (WGS) entry which is preliminary data.</text>
</comment>
<evidence type="ECO:0000313" key="7">
    <source>
        <dbReference type="Proteomes" id="UP000180043"/>
    </source>
</evidence>
<dbReference type="Proteomes" id="UP000180043">
    <property type="component" value="Unassembled WGS sequence"/>
</dbReference>
<dbReference type="PROSITE" id="PS01081">
    <property type="entry name" value="HTH_TETR_1"/>
    <property type="match status" value="1"/>
</dbReference>
<evidence type="ECO:0000313" key="6">
    <source>
        <dbReference type="EMBL" id="OHU59566.1"/>
    </source>
</evidence>
<dbReference type="Pfam" id="PF00440">
    <property type="entry name" value="TetR_N"/>
    <property type="match status" value="1"/>
</dbReference>
<accession>A0A1S1LP71</accession>
<dbReference type="Pfam" id="PF21597">
    <property type="entry name" value="TetR_C_43"/>
    <property type="match status" value="1"/>
</dbReference>